<dbReference type="RefSeq" id="WP_205186324.1">
    <property type="nucleotide sequence ID" value="NZ_JAFBFC010000003.1"/>
</dbReference>
<keyword evidence="3" id="KW-1185">Reference proteome</keyword>
<evidence type="ECO:0000256" key="1">
    <source>
        <dbReference type="SAM" id="Coils"/>
    </source>
</evidence>
<protein>
    <submittedName>
        <fullName evidence="2">Uncharacterized protein</fullName>
    </submittedName>
</protein>
<organism evidence="2 3">
    <name type="scientific">Priestia iocasae</name>
    <dbReference type="NCBI Taxonomy" id="2291674"/>
    <lineage>
        <taxon>Bacteria</taxon>
        <taxon>Bacillati</taxon>
        <taxon>Bacillota</taxon>
        <taxon>Bacilli</taxon>
        <taxon>Bacillales</taxon>
        <taxon>Bacillaceae</taxon>
        <taxon>Priestia</taxon>
    </lineage>
</organism>
<sequence>MKEPYIKVENNIALLLNKELKHLSDQQEQETNQLRQKIMLLEEEVLRYKNRYEMLKRTVELNDEKVTSNDSHSEKELNVFFVDYAFQHERVEVMDDMFQLMDKQMTTEQAVYHQLRVIDLLMQQQRTKLIAPCLERVIANLRLTNSFDEEWIPLIKELLKKIFEDGFLHVEEVEDMYVHAFKLIQHFSDQPLCEQLFRSFLEEEAEVVIANSMDINSTYVIDELLLTYFLYELGGVVEQIIDQVIEEWKFIDTQLTIGQYVRMLWYAFYFNRDEDILGQSEESAGYLQENIPEVKLYSLYYDLLNHQQAPNQEMKQLMDQVSLFRNLEKAWLFDQLEYNLKNIEREASTVTKVVGNKSQTTNRFLNEPMHVLPDKESEPLLKAIKRLPNKGFFQSTVKRTIKEQTVKLAVYQDPFTHHPHDYEVIKVLYSKEKNEWYVTKSHIRNVKKKVNNPTLWIEIHHLDKDGLFVKAERVKLFQLDRNVPQQPNQEAFKWPTTEIKDSTDTIESLDFSTKSELRELGYQITGLTRAKRWDILSGKAVPTLGLKKVAYTIAFLVRGRKAMKNGLIRNQHSITEWEYDLDKLKAHYYKKDFVWPRTDLKG</sequence>
<dbReference type="EMBL" id="JAFBFC010000003">
    <property type="protein sequence ID" value="MBM7702919.1"/>
    <property type="molecule type" value="Genomic_DNA"/>
</dbReference>
<keyword evidence="1" id="KW-0175">Coiled coil</keyword>
<gene>
    <name evidence="2" type="ORF">JOC83_001766</name>
</gene>
<proteinExistence type="predicted"/>
<accession>A0ABS2QWQ1</accession>
<name>A0ABS2QWQ1_9BACI</name>
<evidence type="ECO:0000313" key="3">
    <source>
        <dbReference type="Proteomes" id="UP000809829"/>
    </source>
</evidence>
<dbReference type="Proteomes" id="UP000809829">
    <property type="component" value="Unassembled WGS sequence"/>
</dbReference>
<comment type="caution">
    <text evidence="2">The sequence shown here is derived from an EMBL/GenBank/DDBJ whole genome shotgun (WGS) entry which is preliminary data.</text>
</comment>
<evidence type="ECO:0000313" key="2">
    <source>
        <dbReference type="EMBL" id="MBM7702919.1"/>
    </source>
</evidence>
<reference evidence="2 3" key="1">
    <citation type="submission" date="2021-01" db="EMBL/GenBank/DDBJ databases">
        <title>Genomic Encyclopedia of Type Strains, Phase IV (KMG-IV): sequencing the most valuable type-strain genomes for metagenomic binning, comparative biology and taxonomic classification.</title>
        <authorList>
            <person name="Goeker M."/>
        </authorList>
    </citation>
    <scope>NUCLEOTIDE SEQUENCE [LARGE SCALE GENOMIC DNA]</scope>
    <source>
        <strain evidence="2 3">DSM 104297</strain>
    </source>
</reference>
<feature type="coiled-coil region" evidence="1">
    <location>
        <begin position="17"/>
        <end position="58"/>
    </location>
</feature>